<name>A0ABC8UDS3_9AQUA</name>
<dbReference type="Proteomes" id="UP001642360">
    <property type="component" value="Unassembled WGS sequence"/>
</dbReference>
<gene>
    <name evidence="2" type="ORF">ILEXP_LOCUS47949</name>
</gene>
<dbReference type="PANTHER" id="PTHR35686:SF1">
    <property type="entry name" value="KINETOCHORE PROTEIN"/>
    <property type="match status" value="1"/>
</dbReference>
<feature type="region of interest" description="Disordered" evidence="1">
    <location>
        <begin position="155"/>
        <end position="174"/>
    </location>
</feature>
<dbReference type="AlphaFoldDB" id="A0ABC8UDS3"/>
<feature type="region of interest" description="Disordered" evidence="1">
    <location>
        <begin position="1"/>
        <end position="20"/>
    </location>
</feature>
<protein>
    <submittedName>
        <fullName evidence="2">Uncharacterized protein</fullName>
    </submittedName>
</protein>
<organism evidence="2 3">
    <name type="scientific">Ilex paraguariensis</name>
    <name type="common">yerba mate</name>
    <dbReference type="NCBI Taxonomy" id="185542"/>
    <lineage>
        <taxon>Eukaryota</taxon>
        <taxon>Viridiplantae</taxon>
        <taxon>Streptophyta</taxon>
        <taxon>Embryophyta</taxon>
        <taxon>Tracheophyta</taxon>
        <taxon>Spermatophyta</taxon>
        <taxon>Magnoliopsida</taxon>
        <taxon>eudicotyledons</taxon>
        <taxon>Gunneridae</taxon>
        <taxon>Pentapetalae</taxon>
        <taxon>asterids</taxon>
        <taxon>campanulids</taxon>
        <taxon>Aquifoliales</taxon>
        <taxon>Aquifoliaceae</taxon>
        <taxon>Ilex</taxon>
    </lineage>
</organism>
<keyword evidence="3" id="KW-1185">Reference proteome</keyword>
<sequence>MWRKNTFTENQDSDQSISEEEYLDGDWAKNCVSLGGPEEKKGGIQVLSQLDLLKDACELGNAAKTTISAQKVKTDLGIEDEVEFPVFNNEDDFIRFPRIYVCNSEEEILPDGGEVSRPSFGRAKKDIASTWFAASREAEALAHLNENAGCSSSFNLSSTVNRSSKGGRGKAKPKFSFQFQSHREDLSRAVNNNDETDSSLNPLINKSKNKNNSVPEHLEVFQEEKLVEPEIHEMPAVVAIGHDHGEHSMAELLDCFQEKNGQLEERFKVHSRPKGRRVQFVDGRSLSPLTEMDMDEDEDDPVEALDGGLSSGDEFEENPENLKLFVLGSERKTMADRFEDALGAAPMDDEGPLFAFPRKSGSGLFGKLQQVMQSEKERDMCFLKRQQREACSNDEASSIDVRILSRCLEAKLTVCCCSFSRDKECHQQKDNLPTVDNNGGKTLTIIFSSKTCCDVELEVGNLIRIHSPWKEVHVMGNNEIIILSTYFSHISI</sequence>
<comment type="caution">
    <text evidence="2">The sequence shown here is derived from an EMBL/GenBank/DDBJ whole genome shotgun (WGS) entry which is preliminary data.</text>
</comment>
<evidence type="ECO:0000313" key="3">
    <source>
        <dbReference type="Proteomes" id="UP001642360"/>
    </source>
</evidence>
<evidence type="ECO:0000313" key="2">
    <source>
        <dbReference type="EMBL" id="CAK9178032.1"/>
    </source>
</evidence>
<proteinExistence type="predicted"/>
<dbReference type="EMBL" id="CAUOFW020007213">
    <property type="protein sequence ID" value="CAK9178032.1"/>
    <property type="molecule type" value="Genomic_DNA"/>
</dbReference>
<feature type="region of interest" description="Disordered" evidence="1">
    <location>
        <begin position="186"/>
        <end position="211"/>
    </location>
</feature>
<reference evidence="2 3" key="1">
    <citation type="submission" date="2024-02" db="EMBL/GenBank/DDBJ databases">
        <authorList>
            <person name="Vignale AGUSTIN F."/>
            <person name="Sosa J E."/>
            <person name="Modenutti C."/>
        </authorList>
    </citation>
    <scope>NUCLEOTIDE SEQUENCE [LARGE SCALE GENOMIC DNA]</scope>
</reference>
<evidence type="ECO:0000256" key="1">
    <source>
        <dbReference type="SAM" id="MobiDB-lite"/>
    </source>
</evidence>
<feature type="compositionally biased region" description="Polar residues" evidence="1">
    <location>
        <begin position="189"/>
        <end position="211"/>
    </location>
</feature>
<feature type="compositionally biased region" description="Polar residues" evidence="1">
    <location>
        <begin position="155"/>
        <end position="164"/>
    </location>
</feature>
<dbReference type="PANTHER" id="PTHR35686">
    <property type="entry name" value="KINETOCHORE PROTEIN"/>
    <property type="match status" value="1"/>
</dbReference>
<accession>A0ABC8UDS3</accession>
<feature type="compositionally biased region" description="Polar residues" evidence="1">
    <location>
        <begin position="1"/>
        <end position="16"/>
    </location>
</feature>